<evidence type="ECO:0000256" key="1">
    <source>
        <dbReference type="SAM" id="MobiDB-lite"/>
    </source>
</evidence>
<reference evidence="2" key="3">
    <citation type="submission" date="2025-09" db="UniProtKB">
        <authorList>
            <consortium name="Ensembl"/>
        </authorList>
    </citation>
    <scope>IDENTIFICATION</scope>
</reference>
<dbReference type="STRING" id="62062.ENSHHUP00000031135"/>
<feature type="region of interest" description="Disordered" evidence="1">
    <location>
        <begin position="221"/>
        <end position="242"/>
    </location>
</feature>
<reference evidence="3" key="1">
    <citation type="submission" date="2018-06" db="EMBL/GenBank/DDBJ databases">
        <title>Genome assembly of Danube salmon.</title>
        <authorList>
            <person name="Macqueen D.J."/>
            <person name="Gundappa M.K."/>
        </authorList>
    </citation>
    <scope>NUCLEOTIDE SEQUENCE [LARGE SCALE GENOMIC DNA]</scope>
</reference>
<dbReference type="Ensembl" id="ENSHHUT00000032427.1">
    <property type="protein sequence ID" value="ENSHHUP00000031135.1"/>
    <property type="gene ID" value="ENSHHUG00000019797.1"/>
</dbReference>
<organism evidence="2 3">
    <name type="scientific">Hucho hucho</name>
    <name type="common">huchen</name>
    <dbReference type="NCBI Taxonomy" id="62062"/>
    <lineage>
        <taxon>Eukaryota</taxon>
        <taxon>Metazoa</taxon>
        <taxon>Chordata</taxon>
        <taxon>Craniata</taxon>
        <taxon>Vertebrata</taxon>
        <taxon>Euteleostomi</taxon>
        <taxon>Actinopterygii</taxon>
        <taxon>Neopterygii</taxon>
        <taxon>Teleostei</taxon>
        <taxon>Protacanthopterygii</taxon>
        <taxon>Salmoniformes</taxon>
        <taxon>Salmonidae</taxon>
        <taxon>Salmoninae</taxon>
        <taxon>Hucho</taxon>
    </lineage>
</organism>
<dbReference type="GeneTree" id="ENSGT00940000180882"/>
<sequence>MGQCGQGNSTGPITKPKKVVGLDGVAIQQISAGTSHSLAWTALPRDRQVVAWHRPYCVDLEESTFSHLRSFLERYCDGINSEVPPLPFPSSREHHNFLKLCLRLLSNHLALALAGGVATSILGRQARPLRNLLFRLMDSSVPDEIQEAVIETLSVGATMLLPPLRERMELLHSLLPQGPDRWESLSKGQRMQLDIILTSLQDHTHVASLLGFSCPPEAPEALASSSSSCGPDPSSYGAPGTNPDTHLAEILMKTLLRNLGFYTDQAFGELEKNSDKLLQGTSPSDSSQPAHLHELLCSLQKQLLAYCHINCVTEVHRDTHTLA</sequence>
<dbReference type="Pfam" id="PF00415">
    <property type="entry name" value="RCC1"/>
    <property type="match status" value="1"/>
</dbReference>
<dbReference type="AlphaFoldDB" id="A0A4W5M1J6"/>
<keyword evidence="3" id="KW-1185">Reference proteome</keyword>
<dbReference type="InterPro" id="IPR000408">
    <property type="entry name" value="Reg_chr_condens"/>
</dbReference>
<evidence type="ECO:0000313" key="3">
    <source>
        <dbReference type="Proteomes" id="UP000314982"/>
    </source>
</evidence>
<evidence type="ECO:0000313" key="2">
    <source>
        <dbReference type="Ensembl" id="ENSHHUP00000031135.1"/>
    </source>
</evidence>
<accession>A0A4W5M1J6</accession>
<name>A0A4W5M1J6_9TELE</name>
<protein>
    <submittedName>
        <fullName evidence="2">Uncharacterized protein</fullName>
    </submittedName>
</protein>
<dbReference type="InterPro" id="IPR009091">
    <property type="entry name" value="RCC1/BLIP-II"/>
</dbReference>
<reference evidence="2" key="2">
    <citation type="submission" date="2025-08" db="UniProtKB">
        <authorList>
            <consortium name="Ensembl"/>
        </authorList>
    </citation>
    <scope>IDENTIFICATION</scope>
</reference>
<dbReference type="Proteomes" id="UP000314982">
    <property type="component" value="Unassembled WGS sequence"/>
</dbReference>
<proteinExistence type="predicted"/>
<dbReference type="Gene3D" id="2.130.10.30">
    <property type="entry name" value="Regulator of chromosome condensation 1/beta-lactamase-inhibitor protein II"/>
    <property type="match status" value="1"/>
</dbReference>
<dbReference type="SUPFAM" id="SSF50985">
    <property type="entry name" value="RCC1/BLIP-II"/>
    <property type="match status" value="1"/>
</dbReference>
<feature type="compositionally biased region" description="Low complexity" evidence="1">
    <location>
        <begin position="221"/>
        <end position="235"/>
    </location>
</feature>